<sequence length="103" mass="10748">MAIACQRWPCMSGARGVAKLDTEIEEEVEVVVRELVFESELVRKLEGLGELGGEGREVGSSSAVHGRNAGVTTGVAELLGVAPGEYVAIVATHQTELGTGIGR</sequence>
<protein>
    <submittedName>
        <fullName evidence="1">Uncharacterized protein</fullName>
    </submittedName>
</protein>
<dbReference type="AlphaFoldDB" id="A5CA81"/>
<evidence type="ECO:0000313" key="1">
    <source>
        <dbReference type="EMBL" id="CAN64379.1"/>
    </source>
</evidence>
<organism evidence="1">
    <name type="scientific">Vitis vinifera</name>
    <name type="common">Grape</name>
    <dbReference type="NCBI Taxonomy" id="29760"/>
    <lineage>
        <taxon>Eukaryota</taxon>
        <taxon>Viridiplantae</taxon>
        <taxon>Streptophyta</taxon>
        <taxon>Embryophyta</taxon>
        <taxon>Tracheophyta</taxon>
        <taxon>Spermatophyta</taxon>
        <taxon>Magnoliopsida</taxon>
        <taxon>eudicotyledons</taxon>
        <taxon>Gunneridae</taxon>
        <taxon>Pentapetalae</taxon>
        <taxon>rosids</taxon>
        <taxon>Vitales</taxon>
        <taxon>Vitaceae</taxon>
        <taxon>Viteae</taxon>
        <taxon>Vitis</taxon>
    </lineage>
</organism>
<reference evidence="1" key="1">
    <citation type="journal article" date="2007" name="PLoS ONE">
        <title>The first genome sequence of an elite grapevine cultivar (Pinot noir Vitis vinifera L.): coping with a highly heterozygous genome.</title>
        <authorList>
            <person name="Velasco R."/>
            <person name="Zharkikh A."/>
            <person name="Troggio M."/>
            <person name="Cartwright D.A."/>
            <person name="Cestaro A."/>
            <person name="Pruss D."/>
            <person name="Pindo M."/>
            <person name="FitzGerald L.M."/>
            <person name="Vezzulli S."/>
            <person name="Reid J."/>
            <person name="Malacarne G."/>
            <person name="Iliev D."/>
            <person name="Coppola G."/>
            <person name="Wardell B."/>
            <person name="Micheletti D."/>
            <person name="Macalma T."/>
            <person name="Facci M."/>
            <person name="Mitchell J.T."/>
            <person name="Perazzolli M."/>
            <person name="Eldredge G."/>
            <person name="Gatto P."/>
            <person name="Oyzerski R."/>
            <person name="Moretto M."/>
            <person name="Gutin N."/>
            <person name="Stefanini M."/>
            <person name="Chen Y."/>
            <person name="Segala C."/>
            <person name="Davenport C."/>
            <person name="Dematte L."/>
            <person name="Mraz A."/>
            <person name="Battilana J."/>
            <person name="Stormo K."/>
            <person name="Costa F."/>
            <person name="Tao Q."/>
            <person name="Si-Ammour A."/>
            <person name="Harkins T."/>
            <person name="Lackey A."/>
            <person name="Perbost C."/>
            <person name="Taillon B."/>
            <person name="Stella A."/>
            <person name="Solovyev V."/>
            <person name="Fawcett J.A."/>
            <person name="Sterck L."/>
            <person name="Vandepoele K."/>
            <person name="Grando S.M."/>
            <person name="Toppo S."/>
            <person name="Moser C."/>
            <person name="Lanchbury J."/>
            <person name="Bogden R."/>
            <person name="Skolnick M."/>
            <person name="Sgaramella V."/>
            <person name="Bhatnagar S.K."/>
            <person name="Fontana P."/>
            <person name="Gutin A."/>
            <person name="Van de Peer Y."/>
            <person name="Salamini F."/>
            <person name="Viola R."/>
        </authorList>
    </citation>
    <scope>NUCLEOTIDE SEQUENCE</scope>
</reference>
<dbReference type="EMBL" id="AM487854">
    <property type="protein sequence ID" value="CAN64379.1"/>
    <property type="molecule type" value="Genomic_DNA"/>
</dbReference>
<accession>A5CA81</accession>
<name>A5CA81_VITVI</name>
<gene>
    <name evidence="1" type="ORF">VITISV_015735</name>
</gene>
<proteinExistence type="predicted"/>